<dbReference type="AlphaFoldDB" id="A0A8C3ZVI2"/>
<evidence type="ECO:0000256" key="6">
    <source>
        <dbReference type="ARBA" id="ARBA00023183"/>
    </source>
</evidence>
<protein>
    <submittedName>
        <fullName evidence="9">Uncharacterized protein</fullName>
    </submittedName>
</protein>
<evidence type="ECO:0000256" key="4">
    <source>
        <dbReference type="ARBA" id="ARBA00022729"/>
    </source>
</evidence>
<dbReference type="Pfam" id="PF06473">
    <property type="entry name" value="FGF-BP1"/>
    <property type="match status" value="1"/>
</dbReference>
<keyword evidence="6" id="KW-0340">Growth factor binding</keyword>
<accession>A0A8C3ZVI2</accession>
<dbReference type="Ensembl" id="ENSDCDT00010004703.1">
    <property type="protein sequence ID" value="ENSDCDP00010004544.1"/>
    <property type="gene ID" value="ENSDCDG00010002021.1"/>
</dbReference>
<evidence type="ECO:0000256" key="2">
    <source>
        <dbReference type="ARBA" id="ARBA00008326"/>
    </source>
</evidence>
<dbReference type="GO" id="GO:0005576">
    <property type="term" value="C:extracellular region"/>
    <property type="evidence" value="ECO:0007669"/>
    <property type="project" value="UniProtKB-SubCell"/>
</dbReference>
<keyword evidence="3" id="KW-0964">Secreted</keyword>
<feature type="chain" id="PRO_5044680144" evidence="8">
    <location>
        <begin position="23"/>
        <end position="201"/>
    </location>
</feature>
<evidence type="ECO:0000256" key="5">
    <source>
        <dbReference type="ARBA" id="ARBA00023157"/>
    </source>
</evidence>
<evidence type="ECO:0000256" key="3">
    <source>
        <dbReference type="ARBA" id="ARBA00022525"/>
    </source>
</evidence>
<feature type="signal peptide" evidence="8">
    <location>
        <begin position="1"/>
        <end position="22"/>
    </location>
</feature>
<organism evidence="9 10">
    <name type="scientific">Denticeps clupeoides</name>
    <name type="common">denticle herring</name>
    <dbReference type="NCBI Taxonomy" id="299321"/>
    <lineage>
        <taxon>Eukaryota</taxon>
        <taxon>Metazoa</taxon>
        <taxon>Chordata</taxon>
        <taxon>Craniata</taxon>
        <taxon>Vertebrata</taxon>
        <taxon>Euteleostomi</taxon>
        <taxon>Actinopterygii</taxon>
        <taxon>Neopterygii</taxon>
        <taxon>Teleostei</taxon>
        <taxon>Clupei</taxon>
        <taxon>Clupeiformes</taxon>
        <taxon>Denticipitoidei</taxon>
        <taxon>Denticipitidae</taxon>
        <taxon>Denticeps</taxon>
    </lineage>
</organism>
<evidence type="ECO:0000256" key="7">
    <source>
        <dbReference type="SAM" id="MobiDB-lite"/>
    </source>
</evidence>
<dbReference type="GeneTree" id="ENSGT00940000154372"/>
<dbReference type="PANTHER" id="PTHR15258">
    <property type="entry name" value="FGF BINDING PROTEIN-RELATED"/>
    <property type="match status" value="1"/>
</dbReference>
<keyword evidence="10" id="KW-1185">Reference proteome</keyword>
<sequence>SLAAMSHLGTLALLLVVALAAASSGGKGRRGGKLGVRGDFVAGKFSTKDKMRCAWRASGDDVYNLTLTCSKDGAARVTCAFTGRPGACAGYARNADAYWRQVERALKKREAPCREPRAPIRAGMCKRAPGNAHFRRAPDGAEDAKSTEGQGRKATRRTGTVTVAASTCTRTDHSQQAREKCGEAWASLCNMLFTLVQSTDC</sequence>
<proteinExistence type="inferred from homology"/>
<dbReference type="PANTHER" id="PTHR15258:SF2">
    <property type="entry name" value="FIBROBLAST GROWTH FACTOR-BINDING PROTEIN 1"/>
    <property type="match status" value="1"/>
</dbReference>
<reference evidence="9 10" key="1">
    <citation type="submission" date="2020-06" db="EMBL/GenBank/DDBJ databases">
        <authorList>
            <consortium name="Wellcome Sanger Institute Data Sharing"/>
        </authorList>
    </citation>
    <scope>NUCLEOTIDE SEQUENCE [LARGE SCALE GENOMIC DNA]</scope>
</reference>
<dbReference type="Ensembl" id="ENSDCDT00010003587.1">
    <property type="protein sequence ID" value="ENSDCDP00010003452.1"/>
    <property type="gene ID" value="ENSDCDG00010001581.1"/>
</dbReference>
<dbReference type="InterPro" id="IPR010510">
    <property type="entry name" value="FGF1-bd"/>
</dbReference>
<evidence type="ECO:0000256" key="8">
    <source>
        <dbReference type="SAM" id="SignalP"/>
    </source>
</evidence>
<dbReference type="Proteomes" id="UP000694580">
    <property type="component" value="Chromosome 4"/>
</dbReference>
<evidence type="ECO:0000256" key="1">
    <source>
        <dbReference type="ARBA" id="ARBA00004613"/>
    </source>
</evidence>
<name>A0A8C3ZVI2_9TELE</name>
<feature type="compositionally biased region" description="Basic and acidic residues" evidence="7">
    <location>
        <begin position="136"/>
        <end position="146"/>
    </location>
</feature>
<dbReference type="GO" id="GO:0019838">
    <property type="term" value="F:growth factor binding"/>
    <property type="evidence" value="ECO:0007669"/>
    <property type="project" value="UniProtKB-KW"/>
</dbReference>
<comment type="subcellular location">
    <subcellularLocation>
        <location evidence="1">Secreted</location>
    </subcellularLocation>
</comment>
<evidence type="ECO:0000313" key="9">
    <source>
        <dbReference type="Ensembl" id="ENSDCDP00010004544.1"/>
    </source>
</evidence>
<feature type="region of interest" description="Disordered" evidence="7">
    <location>
        <begin position="133"/>
        <end position="160"/>
    </location>
</feature>
<keyword evidence="5" id="KW-1015">Disulfide bond</keyword>
<dbReference type="GO" id="GO:0007267">
    <property type="term" value="P:cell-cell signaling"/>
    <property type="evidence" value="ECO:0007669"/>
    <property type="project" value="TreeGrafter"/>
</dbReference>
<evidence type="ECO:0000313" key="10">
    <source>
        <dbReference type="Proteomes" id="UP000694580"/>
    </source>
</evidence>
<reference evidence="9" key="2">
    <citation type="submission" date="2025-05" db="UniProtKB">
        <authorList>
            <consortium name="Ensembl"/>
        </authorList>
    </citation>
    <scope>IDENTIFICATION</scope>
</reference>
<comment type="similarity">
    <text evidence="2">Belongs to the fibroblast growth factor-binding protein family.</text>
</comment>
<keyword evidence="4 8" id="KW-0732">Signal</keyword>